<dbReference type="RefSeq" id="WP_053059682.1">
    <property type="nucleotide sequence ID" value="NZ_CP011807.3"/>
</dbReference>
<accession>A0A0H3WZJ3</accession>
<dbReference type="OrthoDB" id="118677at2"/>
<name>A0A0H3WZJ3_9BURK</name>
<protein>
    <recommendedName>
        <fullName evidence="2">DUF4142 domain-containing protein</fullName>
    </recommendedName>
</protein>
<dbReference type="STRING" id="656179.AB870_22605"/>
<evidence type="ECO:0000313" key="3">
    <source>
        <dbReference type="EMBL" id="AKM33127.2"/>
    </source>
</evidence>
<sequence>MKLRHRSQGRFYRRFYGVLAELALVTPIMAVAQTPLTPHEPTPGGTDMIDPGKPRDADLMTHPPGGADASFVDAAGRSGMLEIQASQLALERSPNTEVKNFARQMVADHTRAGNQLQQIAARKGIRVPAAAEVNPELQTLTSRQGHDFDVAYVATAGPAAHEQAVRLFQREADSGDDPEIKAFARSTLPTLQRHLTMARKLATSVANTKSR</sequence>
<evidence type="ECO:0000256" key="1">
    <source>
        <dbReference type="SAM" id="SignalP"/>
    </source>
</evidence>
<dbReference type="Gene3D" id="1.20.1260.10">
    <property type="match status" value="1"/>
</dbReference>
<dbReference type="Proteomes" id="UP000035651">
    <property type="component" value="Chromosome"/>
</dbReference>
<reference evidence="3" key="1">
    <citation type="submission" date="2016-06" db="EMBL/GenBank/DDBJ databases">
        <title>Complete Genome Sequence of Pandoraea faecigallinarum DSM-23572.</title>
        <authorList>
            <person name="Yong D."/>
            <person name="Ee R."/>
            <person name="Lim Y.-L."/>
            <person name="Yin W.-F."/>
            <person name="Chan K.-G."/>
        </authorList>
    </citation>
    <scope>NUCLEOTIDE SEQUENCE</scope>
    <source>
        <strain evidence="3">DSM 23572</strain>
    </source>
</reference>
<feature type="signal peptide" evidence="1">
    <location>
        <begin position="1"/>
        <end position="32"/>
    </location>
</feature>
<keyword evidence="1" id="KW-0732">Signal</keyword>
<gene>
    <name evidence="3" type="ORF">AB870_22605</name>
</gene>
<dbReference type="InterPro" id="IPR025419">
    <property type="entry name" value="DUF4142"/>
</dbReference>
<evidence type="ECO:0000313" key="4">
    <source>
        <dbReference type="Proteomes" id="UP000035651"/>
    </source>
</evidence>
<organism evidence="3 4">
    <name type="scientific">Pandoraea faecigallinarum</name>
    <dbReference type="NCBI Taxonomy" id="656179"/>
    <lineage>
        <taxon>Bacteria</taxon>
        <taxon>Pseudomonadati</taxon>
        <taxon>Pseudomonadota</taxon>
        <taxon>Betaproteobacteria</taxon>
        <taxon>Burkholderiales</taxon>
        <taxon>Burkholderiaceae</taxon>
        <taxon>Pandoraea</taxon>
    </lineage>
</organism>
<dbReference type="EMBL" id="CP011807">
    <property type="protein sequence ID" value="AKM33127.2"/>
    <property type="molecule type" value="Genomic_DNA"/>
</dbReference>
<evidence type="ECO:0000259" key="2">
    <source>
        <dbReference type="Pfam" id="PF13628"/>
    </source>
</evidence>
<keyword evidence="4" id="KW-1185">Reference proteome</keyword>
<dbReference type="AlphaFoldDB" id="A0A0H3WZJ3"/>
<dbReference type="PANTHER" id="PTHR38593:SF1">
    <property type="entry name" value="BLR2558 PROTEIN"/>
    <property type="match status" value="1"/>
</dbReference>
<feature type="chain" id="PRO_5007972323" description="DUF4142 domain-containing protein" evidence="1">
    <location>
        <begin position="33"/>
        <end position="211"/>
    </location>
</feature>
<dbReference type="KEGG" id="pfg:AB870_22605"/>
<dbReference type="Pfam" id="PF13628">
    <property type="entry name" value="DUF4142"/>
    <property type="match status" value="1"/>
</dbReference>
<dbReference type="InterPro" id="IPR012347">
    <property type="entry name" value="Ferritin-like"/>
</dbReference>
<proteinExistence type="predicted"/>
<dbReference type="PANTHER" id="PTHR38593">
    <property type="entry name" value="BLR2558 PROTEIN"/>
    <property type="match status" value="1"/>
</dbReference>
<feature type="domain" description="DUF4142" evidence="2">
    <location>
        <begin position="67"/>
        <end position="201"/>
    </location>
</feature>